<comment type="caution">
    <text evidence="1">The sequence shown here is derived from an EMBL/GenBank/DDBJ whole genome shotgun (WGS) entry which is preliminary data.</text>
</comment>
<reference evidence="1 2" key="1">
    <citation type="submission" date="2024-09" db="EMBL/GenBank/DDBJ databases">
        <authorList>
            <person name="Sun Q."/>
            <person name="Mori K."/>
        </authorList>
    </citation>
    <scope>NUCLEOTIDE SEQUENCE [LARGE SCALE GENOMIC DNA]</scope>
    <source>
        <strain evidence="1 2">CCM 8543</strain>
    </source>
</reference>
<dbReference type="EMBL" id="JBHLXD010000001">
    <property type="protein sequence ID" value="MFC0206936.1"/>
    <property type="molecule type" value="Genomic_DNA"/>
</dbReference>
<name>A0ABV6D2Q9_9HYPH</name>
<dbReference type="Proteomes" id="UP001589755">
    <property type="component" value="Unassembled WGS sequence"/>
</dbReference>
<accession>A0ABV6D2Q9</accession>
<sequence>MATQGGRDCGGNMQSDFTTARRLLERAQDELRGSDEISRKVCECLDLLIEAVATAEHRRPPAKIVPFPRWARR</sequence>
<organism evidence="1 2">
    <name type="scientific">Chelativorans intermedius</name>
    <dbReference type="NCBI Taxonomy" id="515947"/>
    <lineage>
        <taxon>Bacteria</taxon>
        <taxon>Pseudomonadati</taxon>
        <taxon>Pseudomonadota</taxon>
        <taxon>Alphaproteobacteria</taxon>
        <taxon>Hyphomicrobiales</taxon>
        <taxon>Phyllobacteriaceae</taxon>
        <taxon>Chelativorans</taxon>
    </lineage>
</organism>
<keyword evidence="2" id="KW-1185">Reference proteome</keyword>
<evidence type="ECO:0000313" key="2">
    <source>
        <dbReference type="Proteomes" id="UP001589755"/>
    </source>
</evidence>
<gene>
    <name evidence="1" type="ORF">ACFFJ2_00805</name>
</gene>
<proteinExistence type="predicted"/>
<evidence type="ECO:0000313" key="1">
    <source>
        <dbReference type="EMBL" id="MFC0206936.1"/>
    </source>
</evidence>
<protein>
    <submittedName>
        <fullName evidence="1">Uncharacterized protein</fullName>
    </submittedName>
</protein>
<dbReference type="RefSeq" id="WP_261518890.1">
    <property type="nucleotide sequence ID" value="NZ_JAODNW010000002.1"/>
</dbReference>